<dbReference type="InterPro" id="IPR002912">
    <property type="entry name" value="ACT_dom"/>
</dbReference>
<dbReference type="InterPro" id="IPR056816">
    <property type="entry name" value="ACR2/9/10_N"/>
</dbReference>
<reference evidence="3" key="2">
    <citation type="journal article" date="2019" name="Curr. Biol.">
        <title>Chromatin organization in early land plants reveals an ancestral association between H3K27me3, transposons, and constitutive heterochromatin.</title>
        <authorList>
            <person name="Montgomery S.A."/>
            <person name="Tanizawa Y."/>
            <person name="Galik B."/>
            <person name="Wang N."/>
            <person name="Ito T."/>
            <person name="Mochizuki T."/>
            <person name="Akimcheva S."/>
            <person name="Bowman J."/>
            <person name="Cognat V."/>
            <person name="Drouard L."/>
            <person name="Ekker H."/>
            <person name="Houng S."/>
            <person name="Kohchi T."/>
            <person name="Lin S."/>
            <person name="Liu L.D."/>
            <person name="Nakamura Y."/>
            <person name="Valeeva L.R."/>
            <person name="Shakirov E.V."/>
            <person name="Shippen D.E."/>
            <person name="Wei W."/>
            <person name="Yagura M."/>
            <person name="Yamaoka S."/>
            <person name="Yamato K.T."/>
            <person name="Liu C."/>
            <person name="Berger F."/>
        </authorList>
    </citation>
    <scope>NUCLEOTIDE SEQUENCE [LARGE SCALE GENOMIC DNA]</scope>
    <source>
        <strain evidence="3">Tak-1</strain>
    </source>
</reference>
<keyword evidence="5" id="KW-1185">Reference proteome</keyword>
<dbReference type="PROSITE" id="PS51671">
    <property type="entry name" value="ACT"/>
    <property type="match status" value="2"/>
</dbReference>
<evidence type="ECO:0000313" key="6">
    <source>
        <dbReference type="Proteomes" id="UP001162541"/>
    </source>
</evidence>
<dbReference type="Pfam" id="PF24926">
    <property type="entry name" value="ACT_ACR9_C"/>
    <property type="match status" value="1"/>
</dbReference>
<dbReference type="PANTHER" id="PTHR31096">
    <property type="entry name" value="ACT DOMAIN-CONTAINING PROTEIN ACR4-RELATED"/>
    <property type="match status" value="1"/>
</dbReference>
<reference evidence="4 5" key="1">
    <citation type="submission" date="2016-03" db="EMBL/GenBank/DDBJ databases">
        <title>Mechanisms controlling the formation of the plant cell surface in tip-growing cells are functionally conserved among land plants.</title>
        <authorList>
            <person name="Honkanen S."/>
            <person name="Jones V.A."/>
            <person name="Morieri G."/>
            <person name="Champion C."/>
            <person name="Hetherington A.J."/>
            <person name="Kelly S."/>
            <person name="Saint-Marcoux D."/>
            <person name="Proust H."/>
            <person name="Prescott H."/>
            <person name="Dolan L."/>
        </authorList>
    </citation>
    <scope>NUCLEOTIDE SEQUENCE [LARGE SCALE GENOMIC DNA]</scope>
    <source>
        <strain evidence="5">cv. Tak-1 and cv. Tak-2</strain>
        <tissue evidence="4">Whole gametophyte</tissue>
    </source>
</reference>
<evidence type="ECO:0000313" key="3">
    <source>
        <dbReference type="EMBL" id="BBM98091.1"/>
    </source>
</evidence>
<feature type="domain" description="ACT" evidence="2">
    <location>
        <begin position="114"/>
        <end position="197"/>
    </location>
</feature>
<dbReference type="PANTHER" id="PTHR31096:SF65">
    <property type="entry name" value="ACT DOMAIN-CONTAINING PROTEIN ACR9"/>
    <property type="match status" value="1"/>
</dbReference>
<evidence type="ECO:0000259" key="2">
    <source>
        <dbReference type="PROSITE" id="PS51671"/>
    </source>
</evidence>
<evidence type="ECO:0000313" key="5">
    <source>
        <dbReference type="Proteomes" id="UP000077202"/>
    </source>
</evidence>
<proteinExistence type="predicted"/>
<name>A0A176VGD7_MARPO</name>
<dbReference type="EMBL" id="LVLJ01003850">
    <property type="protein sequence ID" value="OAE19452.1"/>
    <property type="molecule type" value="Genomic_DNA"/>
</dbReference>
<dbReference type="Pfam" id="PF24931">
    <property type="entry name" value="ACT_ACR9_3rd"/>
    <property type="match status" value="1"/>
</dbReference>
<dbReference type="SUPFAM" id="SSF55021">
    <property type="entry name" value="ACT-like"/>
    <property type="match status" value="2"/>
</dbReference>
<dbReference type="InterPro" id="IPR056805">
    <property type="entry name" value="ACT_ACR9/10_C"/>
</dbReference>
<dbReference type="Proteomes" id="UP000077202">
    <property type="component" value="Unassembled WGS sequence"/>
</dbReference>
<evidence type="ECO:0000256" key="1">
    <source>
        <dbReference type="ARBA" id="ARBA00022737"/>
    </source>
</evidence>
<dbReference type="Pfam" id="PF24914">
    <property type="entry name" value="ACR10_N"/>
    <property type="match status" value="1"/>
</dbReference>
<feature type="domain" description="ACT" evidence="2">
    <location>
        <begin position="259"/>
        <end position="339"/>
    </location>
</feature>
<protein>
    <recommendedName>
        <fullName evidence="2">ACT domain-containing protein</fullName>
    </recommendedName>
</protein>
<keyword evidence="1" id="KW-0677">Repeat</keyword>
<sequence>MIMKDYGDEFVGVRRGQGAGEPSEITVNCPDKIGLGCDFARIVFEFGLTVVRGDLSTDGRWCFVVLWVVPRSTSIYGEVNWKLLKQRLAAACPSHHGVLLPPEPIVDKAPEIFLLQVSAVDRTGLLNLVTQKLWELELTIHKVKVSTSPEGKAVNLFWIYDKSGKQPLDKDRREVICEKIRLSLGQGTLVELKLAGPECSGLDCAPHLPALVPKDLFDEGQYDLVSSGGKNLFKTLSCPTLPTMTKLELENTVSPVHTSMQIECRDRKGLFYDCMRTLKDNNMQVAFGRISTLEKGACEISLFILKDGRKIEEQHKQDALCDSLLRELTNPLRVSVVTRGPDTELLVATPIEACGRGRPRVLFDVTHALMEKPFGICIFKADIGRHVVEKRPWEVYRFLLIEKPDLQLTDTKVRKDITEKVKNILMG</sequence>
<dbReference type="InterPro" id="IPR045865">
    <property type="entry name" value="ACT-like_dom_sf"/>
</dbReference>
<evidence type="ECO:0000313" key="4">
    <source>
        <dbReference type="EMBL" id="OAE19452.1"/>
    </source>
</evidence>
<dbReference type="AlphaFoldDB" id="A0A176VGD7"/>
<dbReference type="EMBL" id="AP019866">
    <property type="protein sequence ID" value="BBM98091.1"/>
    <property type="molecule type" value="Genomic_DNA"/>
</dbReference>
<reference evidence="6" key="3">
    <citation type="journal article" date="2020" name="Curr. Biol.">
        <title>Chromatin organization in early land plants reveals an ancestral association between H3K27me3, transposons, and constitutive heterochromatin.</title>
        <authorList>
            <person name="Montgomery S.A."/>
            <person name="Tanizawa Y."/>
            <person name="Galik B."/>
            <person name="Wang N."/>
            <person name="Ito T."/>
            <person name="Mochizuki T."/>
            <person name="Akimcheva S."/>
            <person name="Bowman J.L."/>
            <person name="Cognat V."/>
            <person name="Marechal-Drouard L."/>
            <person name="Ekker H."/>
            <person name="Hong S.F."/>
            <person name="Kohchi T."/>
            <person name="Lin S.S."/>
            <person name="Liu L.D."/>
            <person name="Nakamura Y."/>
            <person name="Valeeva L.R."/>
            <person name="Shakirov E.V."/>
            <person name="Shippen D.E."/>
            <person name="Wei W.L."/>
            <person name="Yagura M."/>
            <person name="Yamaoka S."/>
            <person name="Yamato K.T."/>
            <person name="Liu C."/>
            <person name="Berger F."/>
        </authorList>
    </citation>
    <scope>NUCLEOTIDE SEQUENCE [LARGE SCALE GENOMIC DNA]</scope>
    <source>
        <strain evidence="6">Tak-1</strain>
    </source>
</reference>
<dbReference type="Proteomes" id="UP001162541">
    <property type="component" value="Chromosome 1"/>
</dbReference>
<organism evidence="4 5">
    <name type="scientific">Marchantia polymorpha subsp. ruderalis</name>
    <dbReference type="NCBI Taxonomy" id="1480154"/>
    <lineage>
        <taxon>Eukaryota</taxon>
        <taxon>Viridiplantae</taxon>
        <taxon>Streptophyta</taxon>
        <taxon>Embryophyta</taxon>
        <taxon>Marchantiophyta</taxon>
        <taxon>Marchantiopsida</taxon>
        <taxon>Marchantiidae</taxon>
        <taxon>Marchantiales</taxon>
        <taxon>Marchantiaceae</taxon>
        <taxon>Marchantia</taxon>
    </lineage>
</organism>
<dbReference type="InterPro" id="IPR040217">
    <property type="entry name" value="ACR1-12"/>
</dbReference>
<gene>
    <name evidence="4" type="ORF">AXG93_1040s1160</name>
    <name evidence="3" type="ORF">Mp_1g10760</name>
</gene>
<accession>A0A176VGD7</accession>